<keyword evidence="1" id="KW-0472">Membrane</keyword>
<evidence type="ECO:0000313" key="2">
    <source>
        <dbReference type="EMBL" id="AFZ17598.1"/>
    </source>
</evidence>
<organism evidence="2 3">
    <name type="scientific">Allocoleopsis franciscana PCC 7113</name>
    <dbReference type="NCBI Taxonomy" id="1173027"/>
    <lineage>
        <taxon>Bacteria</taxon>
        <taxon>Bacillati</taxon>
        <taxon>Cyanobacteriota</taxon>
        <taxon>Cyanophyceae</taxon>
        <taxon>Coleofasciculales</taxon>
        <taxon>Coleofasciculaceae</taxon>
        <taxon>Allocoleopsis</taxon>
        <taxon>Allocoleopsis franciscana</taxon>
    </lineage>
</organism>
<dbReference type="HOGENOM" id="CLU_1813598_0_0_3"/>
<reference evidence="2 3" key="1">
    <citation type="submission" date="2012-06" db="EMBL/GenBank/DDBJ databases">
        <title>Finished chromosome of genome of Microcoleus sp. PCC 7113.</title>
        <authorList>
            <consortium name="US DOE Joint Genome Institute"/>
            <person name="Gugger M."/>
            <person name="Coursin T."/>
            <person name="Rippka R."/>
            <person name="Tandeau De Marsac N."/>
            <person name="Huntemann M."/>
            <person name="Wei C.-L."/>
            <person name="Han J."/>
            <person name="Detter J.C."/>
            <person name="Han C."/>
            <person name="Tapia R."/>
            <person name="Chen A."/>
            <person name="Kyrpides N."/>
            <person name="Mavromatis K."/>
            <person name="Markowitz V."/>
            <person name="Szeto E."/>
            <person name="Ivanova N."/>
            <person name="Pagani I."/>
            <person name="Pati A."/>
            <person name="Goodwin L."/>
            <person name="Nordberg H.P."/>
            <person name="Cantor M.N."/>
            <person name="Hua S.X."/>
            <person name="Woyke T."/>
            <person name="Kerfeld C.A."/>
        </authorList>
    </citation>
    <scope>NUCLEOTIDE SEQUENCE [LARGE SCALE GENOMIC DNA]</scope>
    <source>
        <strain evidence="2 3">PCC 7113</strain>
    </source>
</reference>
<feature type="transmembrane region" description="Helical" evidence="1">
    <location>
        <begin position="84"/>
        <end position="103"/>
    </location>
</feature>
<evidence type="ECO:0000313" key="3">
    <source>
        <dbReference type="Proteomes" id="UP000010471"/>
    </source>
</evidence>
<evidence type="ECO:0000256" key="1">
    <source>
        <dbReference type="SAM" id="Phobius"/>
    </source>
</evidence>
<accession>K9WBK7</accession>
<proteinExistence type="predicted"/>
<dbReference type="EMBL" id="CP003630">
    <property type="protein sequence ID" value="AFZ17598.1"/>
    <property type="molecule type" value="Genomic_DNA"/>
</dbReference>
<keyword evidence="1" id="KW-1133">Transmembrane helix</keyword>
<gene>
    <name evidence="2" type="ORF">Mic7113_1737</name>
</gene>
<feature type="transmembrane region" description="Helical" evidence="1">
    <location>
        <begin position="115"/>
        <end position="135"/>
    </location>
</feature>
<feature type="transmembrane region" description="Helical" evidence="1">
    <location>
        <begin position="50"/>
        <end position="72"/>
    </location>
</feature>
<dbReference type="AlphaFoldDB" id="K9WBK7"/>
<dbReference type="Proteomes" id="UP000010471">
    <property type="component" value="Chromosome"/>
</dbReference>
<keyword evidence="3" id="KW-1185">Reference proteome</keyword>
<keyword evidence="1" id="KW-0812">Transmembrane</keyword>
<name>K9WBK7_9CYAN</name>
<dbReference type="eggNOG" id="ENOG5032QUR">
    <property type="taxonomic scope" value="Bacteria"/>
</dbReference>
<dbReference type="KEGG" id="mic:Mic7113_1737"/>
<feature type="transmembrane region" description="Helical" evidence="1">
    <location>
        <begin position="25"/>
        <end position="44"/>
    </location>
</feature>
<sequence length="142" mass="16290">MLSMCACLVQRISFTREERMKRSTLFTFLYLALGVCLTAIAFGYPNLPSGLQTSLLISAGVSYIACIFNPSWRERTIRFYRSRNSSVILSSLVIGFTIIWIIWEVQSQNWTMEAILRAFSRLIVVLLFAENIVIIRQVNPEN</sequence>
<protein>
    <submittedName>
        <fullName evidence="2">Uncharacterized protein</fullName>
    </submittedName>
</protein>
<dbReference type="STRING" id="1173027.Mic7113_1737"/>